<dbReference type="CDD" id="cd04301">
    <property type="entry name" value="NAT_SF"/>
    <property type="match status" value="1"/>
</dbReference>
<dbReference type="InterPro" id="IPR000182">
    <property type="entry name" value="GNAT_dom"/>
</dbReference>
<protein>
    <submittedName>
        <fullName evidence="4">Acetyltransferase (GNAT) family protein</fullName>
    </submittedName>
</protein>
<comment type="caution">
    <text evidence="4">The sequence shown here is derived from an EMBL/GenBank/DDBJ whole genome shotgun (WGS) entry which is preliminary data.</text>
</comment>
<evidence type="ECO:0000313" key="4">
    <source>
        <dbReference type="EMBL" id="RCX23760.1"/>
    </source>
</evidence>
<name>A0A369BQ50_9BACL</name>
<dbReference type="InterPro" id="IPR050680">
    <property type="entry name" value="YpeA/RimI_acetyltransf"/>
</dbReference>
<dbReference type="Gene3D" id="3.40.630.30">
    <property type="match status" value="1"/>
</dbReference>
<organism evidence="4 5">
    <name type="scientific">Fontibacillus phaseoli</name>
    <dbReference type="NCBI Taxonomy" id="1416533"/>
    <lineage>
        <taxon>Bacteria</taxon>
        <taxon>Bacillati</taxon>
        <taxon>Bacillota</taxon>
        <taxon>Bacilli</taxon>
        <taxon>Bacillales</taxon>
        <taxon>Paenibacillaceae</taxon>
        <taxon>Fontibacillus</taxon>
    </lineage>
</organism>
<dbReference type="Proteomes" id="UP000253090">
    <property type="component" value="Unassembled WGS sequence"/>
</dbReference>
<proteinExistence type="predicted"/>
<keyword evidence="5" id="KW-1185">Reference proteome</keyword>
<dbReference type="PROSITE" id="PS51186">
    <property type="entry name" value="GNAT"/>
    <property type="match status" value="1"/>
</dbReference>
<gene>
    <name evidence="4" type="ORF">DFP94_1011362</name>
</gene>
<evidence type="ECO:0000256" key="1">
    <source>
        <dbReference type="ARBA" id="ARBA00022679"/>
    </source>
</evidence>
<evidence type="ECO:0000259" key="3">
    <source>
        <dbReference type="PROSITE" id="PS51186"/>
    </source>
</evidence>
<evidence type="ECO:0000313" key="5">
    <source>
        <dbReference type="Proteomes" id="UP000253090"/>
    </source>
</evidence>
<dbReference type="RefSeq" id="WP_245954530.1">
    <property type="nucleotide sequence ID" value="NZ_QPJW01000001.1"/>
</dbReference>
<dbReference type="PANTHER" id="PTHR43420:SF52">
    <property type="entry name" value="N-ACETYLTRANSFERASE YODP"/>
    <property type="match status" value="1"/>
</dbReference>
<dbReference type="InterPro" id="IPR016181">
    <property type="entry name" value="Acyl_CoA_acyltransferase"/>
</dbReference>
<reference evidence="4 5" key="1">
    <citation type="submission" date="2018-07" db="EMBL/GenBank/DDBJ databases">
        <title>Genomic Encyclopedia of Type Strains, Phase III (KMG-III): the genomes of soil and plant-associated and newly described type strains.</title>
        <authorList>
            <person name="Whitman W."/>
        </authorList>
    </citation>
    <scope>NUCLEOTIDE SEQUENCE [LARGE SCALE GENOMIC DNA]</scope>
    <source>
        <strain evidence="4 5">CECT 8333</strain>
    </source>
</reference>
<accession>A0A369BQ50</accession>
<dbReference type="SUPFAM" id="SSF55729">
    <property type="entry name" value="Acyl-CoA N-acyltransferases (Nat)"/>
    <property type="match status" value="1"/>
</dbReference>
<dbReference type="EMBL" id="QPJW01000001">
    <property type="protein sequence ID" value="RCX23760.1"/>
    <property type="molecule type" value="Genomic_DNA"/>
</dbReference>
<keyword evidence="2" id="KW-0012">Acyltransferase</keyword>
<feature type="domain" description="N-acetyltransferase" evidence="3">
    <location>
        <begin position="118"/>
        <end position="206"/>
    </location>
</feature>
<dbReference type="Pfam" id="PF00583">
    <property type="entry name" value="Acetyltransf_1"/>
    <property type="match status" value="1"/>
</dbReference>
<dbReference type="GO" id="GO:0016747">
    <property type="term" value="F:acyltransferase activity, transferring groups other than amino-acyl groups"/>
    <property type="evidence" value="ECO:0007669"/>
    <property type="project" value="InterPro"/>
</dbReference>
<evidence type="ECO:0000256" key="2">
    <source>
        <dbReference type="ARBA" id="ARBA00023315"/>
    </source>
</evidence>
<dbReference type="AlphaFoldDB" id="A0A369BQ50"/>
<dbReference type="PANTHER" id="PTHR43420">
    <property type="entry name" value="ACETYLTRANSFERASE"/>
    <property type="match status" value="1"/>
</dbReference>
<sequence>MMPDPKTILIVKGDARSSIGARLNQLALDDMAYTIAGSEKKSIILSTLRKLWKAEDNRFSHQFAFEARLGNQTLGMVTCYPVTLLKRLAWPTFKQLLIHRKLGLIGYNLQHLKSLYSMIILKEGDNDEFHIGTIATLPESRGLGIGTRLLEFAEKQAISHGFTKCSLTVRKENILAFKMYERMGYRITGEINKPAFSLYRMAKVLACNRI</sequence>
<keyword evidence="1 4" id="KW-0808">Transferase</keyword>